<accession>A0ACB8GY05</accession>
<evidence type="ECO:0000313" key="1">
    <source>
        <dbReference type="EMBL" id="KAH9480474.1"/>
    </source>
</evidence>
<organism evidence="1 2">
    <name type="scientific">Psilocybe cubensis</name>
    <name type="common">Psychedelic mushroom</name>
    <name type="synonym">Stropharia cubensis</name>
    <dbReference type="NCBI Taxonomy" id="181762"/>
    <lineage>
        <taxon>Eukaryota</taxon>
        <taxon>Fungi</taxon>
        <taxon>Dikarya</taxon>
        <taxon>Basidiomycota</taxon>
        <taxon>Agaricomycotina</taxon>
        <taxon>Agaricomycetes</taxon>
        <taxon>Agaricomycetidae</taxon>
        <taxon>Agaricales</taxon>
        <taxon>Agaricineae</taxon>
        <taxon>Strophariaceae</taxon>
        <taxon>Psilocybe</taxon>
    </lineage>
</organism>
<gene>
    <name evidence="1" type="ORF">JR316_0007074</name>
</gene>
<evidence type="ECO:0000313" key="2">
    <source>
        <dbReference type="Proteomes" id="UP000664032"/>
    </source>
</evidence>
<name>A0ACB8GY05_PSICU</name>
<comment type="caution">
    <text evidence="1">The sequence shown here is derived from an EMBL/GenBank/DDBJ whole genome shotgun (WGS) entry which is preliminary data.</text>
</comment>
<dbReference type="EMBL" id="JAFIQS020000006">
    <property type="protein sequence ID" value="KAH9480474.1"/>
    <property type="molecule type" value="Genomic_DNA"/>
</dbReference>
<sequence>MASTSAQGEQSISSLPGPSVGVGPVGSTPNDFHRRIFIGPMPEKVIAHTEGQGKKAKLTVGSVLSFSFDNQNEHTKADKTEEVTQILKENAFRFFVHHGGNPDEWDDEEEQNLIEHMSKLWKESDWGQIWSRRHHRRKHDPQGANSRWFGKSFEVGSLLGMNVMHDADHIVNKSLKTGSERVSSKRSHSHVDPDGHSTSAARSTTSGMETFSTPRSSFMALPESDGVQPKESGSPVLNEATEAGSSTSSRTGLLLKTRAETTNSGTPQRTIEIIPQSEVQQSSLVDPKGKARMVHYNEDTDGLTPTPTPASGPVPPETVLQRTKDTVDPNTSLAATLAREPTSGSSEDLIWGDVVLRDRMLVRVSYTKDEGITTFDDAINRTTRNLHYEDWGEFLVAWRRDSIEIYRDHATPGKEWLTGHKHLSYVISLKSSRTRLSLYSFADMTFCITCAPTTTRLNTNTSRWIFTREKEGTNIFVFKLKSRSRAYDWTWQLWRHMGGQVPQTIDIHNPRLNTKVTIDVPESIGLDSAALYTMFKRENVIALCMSLLRTVPDWQYLVAGHIKKGKSLELAWRQNANLDWVWLENDVTGMPRGWSVLCGLPFAKASRPPVLEIRLADHAPTHIHLSNGRRIDEPPAIEGYLDRIRPNTQTKQQTYISVHHGNLFILNTNSAFPPMPPGLTPISDVYPDSHTLRHAEIRRGTNQIINAAGVCDLRTIIAVKRASHPTSAHMHTEKEQSYDESWFKAWELPESRTTEDEEDEGGDGGLSKISDRTQLKVRRSFELLLNTGHIIRFEAYSCSVSIEWVERLRALVFYWKNRHRLDAKQEIELAHARRPRLTPQTRVCQDDHDIPPEAPEGPSSPYAAIDNLFNWCVLEGCRPIIKAGRLYMKKGLHGQYKLIQLFVVAGHLVRFRIGSQSSMYPALPKKINLLDAYVCSGYFAAQALPAGQYMPNAASAPRRYQDGLETDDREEDMLFMIWYRSHTQMANADQDPTTTPQNTKSVASLSAKNKMLVFKTRSLHERDSWCWALNSEIEKIVRAQKEREDKLRATGNLVKLAC</sequence>
<keyword evidence="2" id="KW-1185">Reference proteome</keyword>
<protein>
    <submittedName>
        <fullName evidence="1">Meiotically up-regulated gene 56 protein</fullName>
    </submittedName>
</protein>
<dbReference type="Proteomes" id="UP000664032">
    <property type="component" value="Unassembled WGS sequence"/>
</dbReference>
<proteinExistence type="predicted"/>
<reference evidence="1" key="1">
    <citation type="submission" date="2021-10" db="EMBL/GenBank/DDBJ databases">
        <title>Psilocybe cubensis genome.</title>
        <authorList>
            <person name="Mckernan K.J."/>
            <person name="Crawford S."/>
            <person name="Trippe A."/>
            <person name="Kane L.T."/>
            <person name="Mclaughlin S."/>
        </authorList>
    </citation>
    <scope>NUCLEOTIDE SEQUENCE</scope>
    <source>
        <strain evidence="1">MGC-MH-2018</strain>
    </source>
</reference>